<comment type="subcellular location">
    <subcellularLocation>
        <location evidence="1">Membrane</location>
        <topology evidence="1">Multi-pass membrane protein</topology>
    </subcellularLocation>
    <subcellularLocation>
        <location evidence="2">Plastid</location>
        <location evidence="2">Chloroplast</location>
    </subcellularLocation>
</comment>
<keyword evidence="10 15" id="KW-1133">Transmembrane helix</keyword>
<evidence type="ECO:0000256" key="7">
    <source>
        <dbReference type="ARBA" id="ARBA00022692"/>
    </source>
</evidence>
<evidence type="ECO:0000256" key="8">
    <source>
        <dbReference type="ARBA" id="ARBA00022777"/>
    </source>
</evidence>
<keyword evidence="11 15" id="KW-0472">Membrane</keyword>
<sequence>MTAASIGASFHMPRTEPALSDIARTTMIRSKRTPLRMTQPSEDTEMPSTSSFNKKRIIPIAVLTTISATTIAAFTGHLPGPLIDATAPPFFANLPFGVLFAGSYEAYPQTLIYRDLGATVISIVGASLFVKACTYPVTVGKLQPRDSRKIIHTFSAPLFILVWPLFSNAYGARVFASIIPLMNALRLYLAGTGGTGDNNNDRSTADGSENELAQAISRSGNAEEALGGPFVYVMVLLFFTFFCFTDSPVGVISIATMAAGDGLADLIGRRFGSNNKWPFNKDKSVAGSTAFVSGALVASFGLISWLTGFGVMDPLDLNTIDLFVRLLVISVVCAAVELIPAGDDNYSCNAEIDNHADTTVMGRDSLVVGDYEQPVNVVGWNPESQSQEFKTVSAAVMYIHPQTMQQYILVFHQAIHHPDLKHHLICPMQLRVNGVKVNETPKHLEENATEATFALQATAKDLEEELTIPFNLQGVTAYFPVRKPSQEEYEDALIPKIDMTWEDLPWNPNDPSFMESEEAMVDYNGRVVSGASSRGHDQRVISAVNSNFQADEEAHNSDYRLSCVLDNLVCVKAVKSRRAPSSTDPMQLVKKWKIPYSAAKRTVKFTTNRMKKTVLHPSLSRRFRTNDRALRYNRLRHDIYSDTLISGTKSWKRQNKHAQTFATRFGWVRAYPMQKKGHAHQALSMLFQQCGVPPVMIVDYSKEQTEGEFRRKCQEAQCRLKPLEPYTPKANAAESLGVRELKKGTRRKMISSGSPKRLWDHCIELEALIRSHTSSEIFMLNGETPETYMTGQTADISQLCELGWYEHVMFRDTAVTYPEDNEVLGRWLGPAIDVGPAMTAKILKSNGEVVYRTTFRALTPEEVEDETHQTMRQLFDARIQGTIGNPATEPALSDIARTTMIRSKRTPLRMTQPSEDTEMPSTSSFNKKRIIPIAVLTTISATTIAAFTGHLPGPLIDATAPPFFANLPFGVLFAGSYEAYPQTLIYRDLGATVISIVGASLFVKACTYPVTVGKLQPRDSRKIIHTFSAPLFILVWPLFSNAYGARVFASIIPLMNALRLYLAGTGGTGDNNNDRSTADGSENELAQAISRSGNAEEALGGPFVYVMVLLFFTFFCFTDSPVGVISIATMAAGDGLADLIGRRFGSNNKWPFNEDKSVAGSTAFVSGALVASFGLISWLTGFGVMDPLDLNAIDLFVRLLVISVVCAAVELIPAGDDNYSVPLSAAILSSYLLT</sequence>
<evidence type="ECO:0000256" key="6">
    <source>
        <dbReference type="ARBA" id="ARBA00022679"/>
    </source>
</evidence>
<keyword evidence="9" id="KW-0809">Transit peptide</keyword>
<feature type="transmembrane region" description="Helical" evidence="15">
    <location>
        <begin position="1023"/>
        <end position="1045"/>
    </location>
</feature>
<protein>
    <recommendedName>
        <fullName evidence="13">phytol kinase</fullName>
        <ecNumber evidence="13">2.7.1.182</ecNumber>
    </recommendedName>
</protein>
<feature type="transmembrane region" description="Helical" evidence="15">
    <location>
        <begin position="322"/>
        <end position="339"/>
    </location>
</feature>
<keyword evidence="5" id="KW-0934">Plastid</keyword>
<dbReference type="Gene3D" id="3.30.420.10">
    <property type="entry name" value="Ribonuclease H-like superfamily/Ribonuclease H"/>
    <property type="match status" value="1"/>
</dbReference>
<evidence type="ECO:0000256" key="11">
    <source>
        <dbReference type="ARBA" id="ARBA00023136"/>
    </source>
</evidence>
<feature type="transmembrane region" description="Helical" evidence="15">
    <location>
        <begin position="930"/>
        <end position="951"/>
    </location>
</feature>
<dbReference type="InterPro" id="IPR036397">
    <property type="entry name" value="RNaseH_sf"/>
</dbReference>
<dbReference type="EC" id="2.7.1.182" evidence="13"/>
<evidence type="ECO:0000256" key="3">
    <source>
        <dbReference type="ARBA" id="ARBA00010794"/>
    </source>
</evidence>
<dbReference type="GO" id="GO:0003676">
    <property type="term" value="F:nucleic acid binding"/>
    <property type="evidence" value="ECO:0007669"/>
    <property type="project" value="InterPro"/>
</dbReference>
<evidence type="ECO:0000256" key="9">
    <source>
        <dbReference type="ARBA" id="ARBA00022946"/>
    </source>
</evidence>
<reference evidence="16" key="1">
    <citation type="submission" date="2023-06" db="EMBL/GenBank/DDBJ databases">
        <title>Survivors Of The Sea: Transcriptome response of Skeletonema marinoi to long-term dormancy.</title>
        <authorList>
            <person name="Pinder M.I.M."/>
            <person name="Kourtchenko O."/>
            <person name="Robertson E.K."/>
            <person name="Larsson T."/>
            <person name="Maumus F."/>
            <person name="Osuna-Cruz C.M."/>
            <person name="Vancaester E."/>
            <person name="Stenow R."/>
            <person name="Vandepoele K."/>
            <person name="Ploug H."/>
            <person name="Bruchert V."/>
            <person name="Godhe A."/>
            <person name="Topel M."/>
        </authorList>
    </citation>
    <scope>NUCLEOTIDE SEQUENCE</scope>
    <source>
        <strain evidence="16">R05AC</strain>
    </source>
</reference>
<feature type="transmembrane region" description="Helical" evidence="15">
    <location>
        <begin position="992"/>
        <end position="1011"/>
    </location>
</feature>
<comment type="caution">
    <text evidence="16">The sequence shown here is derived from an EMBL/GenBank/DDBJ whole genome shotgun (WGS) entry which is preliminary data.</text>
</comment>
<feature type="transmembrane region" description="Helical" evidence="15">
    <location>
        <begin position="1162"/>
        <end position="1183"/>
    </location>
</feature>
<evidence type="ECO:0000256" key="14">
    <source>
        <dbReference type="ARBA" id="ARBA00048889"/>
    </source>
</evidence>
<organism evidence="16 17">
    <name type="scientific">Skeletonema marinoi</name>
    <dbReference type="NCBI Taxonomy" id="267567"/>
    <lineage>
        <taxon>Eukaryota</taxon>
        <taxon>Sar</taxon>
        <taxon>Stramenopiles</taxon>
        <taxon>Ochrophyta</taxon>
        <taxon>Bacillariophyta</taxon>
        <taxon>Coscinodiscophyceae</taxon>
        <taxon>Thalassiosirophycidae</taxon>
        <taxon>Thalassiosirales</taxon>
        <taxon>Skeletonemataceae</taxon>
        <taxon>Skeletonema</taxon>
        <taxon>Skeletonema marinoi-dohrnii complex</taxon>
    </lineage>
</organism>
<evidence type="ECO:0000256" key="4">
    <source>
        <dbReference type="ARBA" id="ARBA00022528"/>
    </source>
</evidence>
<comment type="pathway">
    <text evidence="12">Cofactor biosynthesis; tocopherol biosynthesis.</text>
</comment>
<dbReference type="PANTHER" id="PTHR32523">
    <property type="entry name" value="PHYTOL KINASE 1, CHLOROPLASTIC"/>
    <property type="match status" value="1"/>
</dbReference>
<evidence type="ECO:0000256" key="10">
    <source>
        <dbReference type="ARBA" id="ARBA00022989"/>
    </source>
</evidence>
<comment type="similarity">
    <text evidence="3">Belongs to the polyprenol kinase family.</text>
</comment>
<feature type="transmembrane region" description="Helical" evidence="15">
    <location>
        <begin position="1098"/>
        <end position="1115"/>
    </location>
</feature>
<feature type="transmembrane region" description="Helical" evidence="15">
    <location>
        <begin position="57"/>
        <end position="78"/>
    </location>
</feature>
<comment type="catalytic activity">
    <reaction evidence="14">
        <text>phytol + CTP = phytyl phosphate + CDP + H(+)</text>
        <dbReference type="Rhea" id="RHEA:38055"/>
        <dbReference type="ChEBI" id="CHEBI:15378"/>
        <dbReference type="ChEBI" id="CHEBI:17327"/>
        <dbReference type="ChEBI" id="CHEBI:37563"/>
        <dbReference type="ChEBI" id="CHEBI:58069"/>
        <dbReference type="ChEBI" id="CHEBI:75483"/>
        <dbReference type="EC" id="2.7.1.182"/>
    </reaction>
</comment>
<dbReference type="GO" id="GO:0016020">
    <property type="term" value="C:membrane"/>
    <property type="evidence" value="ECO:0007669"/>
    <property type="project" value="UniProtKB-SubCell"/>
</dbReference>
<feature type="transmembrane region" description="Helical" evidence="15">
    <location>
        <begin position="1195"/>
        <end position="1214"/>
    </location>
</feature>
<proteinExistence type="inferred from homology"/>
<accession>A0AAD9DJC0</accession>
<name>A0AAD9DJC0_9STRA</name>
<keyword evidence="6 16" id="KW-0808">Transferase</keyword>
<feature type="transmembrane region" description="Helical" evidence="15">
    <location>
        <begin position="963"/>
        <end position="980"/>
    </location>
</feature>
<feature type="transmembrane region" description="Helical" evidence="15">
    <location>
        <begin position="119"/>
        <end position="138"/>
    </location>
</feature>
<dbReference type="SUPFAM" id="SSF53098">
    <property type="entry name" value="Ribonuclease H-like"/>
    <property type="match status" value="1"/>
</dbReference>
<dbReference type="Proteomes" id="UP001224775">
    <property type="component" value="Unassembled WGS sequence"/>
</dbReference>
<evidence type="ECO:0000256" key="15">
    <source>
        <dbReference type="SAM" id="Phobius"/>
    </source>
</evidence>
<evidence type="ECO:0000256" key="2">
    <source>
        <dbReference type="ARBA" id="ARBA00004229"/>
    </source>
</evidence>
<feature type="transmembrane region" description="Helical" evidence="15">
    <location>
        <begin position="225"/>
        <end position="242"/>
    </location>
</feature>
<feature type="transmembrane region" description="Helical" evidence="15">
    <location>
        <begin position="289"/>
        <end position="310"/>
    </location>
</feature>
<gene>
    <name evidence="16" type="ORF">QTG54_001803</name>
</gene>
<dbReference type="EMBL" id="JATAAI010000002">
    <property type="protein sequence ID" value="KAK1747840.1"/>
    <property type="molecule type" value="Genomic_DNA"/>
</dbReference>
<evidence type="ECO:0000313" key="16">
    <source>
        <dbReference type="EMBL" id="KAK1747840.1"/>
    </source>
</evidence>
<dbReference type="AlphaFoldDB" id="A0AAD9DJC0"/>
<feature type="transmembrane region" description="Helical" evidence="15">
    <location>
        <begin position="150"/>
        <end position="172"/>
    </location>
</feature>
<dbReference type="PANTHER" id="PTHR32523:SF8">
    <property type="entry name" value="DOLICHOL KINASE"/>
    <property type="match status" value="1"/>
</dbReference>
<dbReference type="InterPro" id="IPR039606">
    <property type="entry name" value="Phytol/farnesol_kinase"/>
</dbReference>
<evidence type="ECO:0000256" key="13">
    <source>
        <dbReference type="ARBA" id="ARBA00039024"/>
    </source>
</evidence>
<keyword evidence="7 15" id="KW-0812">Transmembrane</keyword>
<dbReference type="InterPro" id="IPR012337">
    <property type="entry name" value="RNaseH-like_sf"/>
</dbReference>
<keyword evidence="17" id="KW-1185">Reference proteome</keyword>
<dbReference type="GO" id="GO:0010276">
    <property type="term" value="F:phytol kinase activity"/>
    <property type="evidence" value="ECO:0007669"/>
    <property type="project" value="UniProtKB-EC"/>
</dbReference>
<keyword evidence="8 16" id="KW-0418">Kinase</keyword>
<evidence type="ECO:0000256" key="12">
    <source>
        <dbReference type="ARBA" id="ARBA00024015"/>
    </source>
</evidence>
<evidence type="ECO:0000256" key="5">
    <source>
        <dbReference type="ARBA" id="ARBA00022640"/>
    </source>
</evidence>
<evidence type="ECO:0000256" key="1">
    <source>
        <dbReference type="ARBA" id="ARBA00004141"/>
    </source>
</evidence>
<keyword evidence="4" id="KW-0150">Chloroplast</keyword>
<dbReference type="GO" id="GO:0009507">
    <property type="term" value="C:chloroplast"/>
    <property type="evidence" value="ECO:0007669"/>
    <property type="project" value="UniProtKB-SubCell"/>
</dbReference>
<evidence type="ECO:0000313" key="17">
    <source>
        <dbReference type="Proteomes" id="UP001224775"/>
    </source>
</evidence>